<dbReference type="AlphaFoldDB" id="E1ZLP9"/>
<accession>E1ZLP9</accession>
<keyword evidence="8" id="KW-1185">Reference proteome</keyword>
<keyword evidence="4" id="KW-0347">Helicase</keyword>
<feature type="non-terminal residue" evidence="7">
    <location>
        <position position="57"/>
    </location>
</feature>
<dbReference type="InterPro" id="IPR011545">
    <property type="entry name" value="DEAD/DEAH_box_helicase_dom"/>
</dbReference>
<evidence type="ECO:0000256" key="5">
    <source>
        <dbReference type="ARBA" id="ARBA00022840"/>
    </source>
</evidence>
<keyword evidence="2" id="KW-0547">Nucleotide-binding</keyword>
<dbReference type="Pfam" id="PF00270">
    <property type="entry name" value="DEAD"/>
    <property type="match status" value="1"/>
</dbReference>
<evidence type="ECO:0000313" key="7">
    <source>
        <dbReference type="EMBL" id="EFN53171.1"/>
    </source>
</evidence>
<dbReference type="eggNOG" id="KOG0347">
    <property type="taxonomic scope" value="Eukaryota"/>
</dbReference>
<dbReference type="PANTHER" id="PTHR47963:SF8">
    <property type="entry name" value="ATP-DEPENDENT RNA HELICASE DEAD"/>
    <property type="match status" value="1"/>
</dbReference>
<dbReference type="OrthoDB" id="4310724at2759"/>
<dbReference type="GO" id="GO:0003724">
    <property type="term" value="F:RNA helicase activity"/>
    <property type="evidence" value="ECO:0007669"/>
    <property type="project" value="UniProtKB-EC"/>
</dbReference>
<dbReference type="GO" id="GO:0016787">
    <property type="term" value="F:hydrolase activity"/>
    <property type="evidence" value="ECO:0007669"/>
    <property type="project" value="UniProtKB-KW"/>
</dbReference>
<dbReference type="EMBL" id="GL433852">
    <property type="protein sequence ID" value="EFN53171.1"/>
    <property type="molecule type" value="Genomic_DNA"/>
</dbReference>
<dbReference type="RefSeq" id="XP_005845273.1">
    <property type="nucleotide sequence ID" value="XM_005845211.1"/>
</dbReference>
<dbReference type="PANTHER" id="PTHR47963">
    <property type="entry name" value="DEAD-BOX ATP-DEPENDENT RNA HELICASE 47, MITOCHONDRIAL"/>
    <property type="match status" value="1"/>
</dbReference>
<evidence type="ECO:0000256" key="1">
    <source>
        <dbReference type="ARBA" id="ARBA00012552"/>
    </source>
</evidence>
<evidence type="ECO:0000259" key="6">
    <source>
        <dbReference type="Pfam" id="PF00270"/>
    </source>
</evidence>
<dbReference type="GeneID" id="17352815"/>
<dbReference type="GO" id="GO:0003723">
    <property type="term" value="F:RNA binding"/>
    <property type="evidence" value="ECO:0007669"/>
    <property type="project" value="TreeGrafter"/>
</dbReference>
<organism evidence="8">
    <name type="scientific">Chlorella variabilis</name>
    <name type="common">Green alga</name>
    <dbReference type="NCBI Taxonomy" id="554065"/>
    <lineage>
        <taxon>Eukaryota</taxon>
        <taxon>Viridiplantae</taxon>
        <taxon>Chlorophyta</taxon>
        <taxon>core chlorophytes</taxon>
        <taxon>Trebouxiophyceae</taxon>
        <taxon>Chlorellales</taxon>
        <taxon>Chlorellaceae</taxon>
        <taxon>Chlorella clade</taxon>
        <taxon>Chlorella</taxon>
    </lineage>
</organism>
<dbReference type="Gene3D" id="3.40.50.300">
    <property type="entry name" value="P-loop containing nucleotide triphosphate hydrolases"/>
    <property type="match status" value="1"/>
</dbReference>
<dbReference type="Proteomes" id="UP000008141">
    <property type="component" value="Unassembled WGS sequence"/>
</dbReference>
<evidence type="ECO:0000256" key="2">
    <source>
        <dbReference type="ARBA" id="ARBA00022741"/>
    </source>
</evidence>
<dbReference type="STRING" id="554065.E1ZLP9"/>
<evidence type="ECO:0000256" key="4">
    <source>
        <dbReference type="ARBA" id="ARBA00022806"/>
    </source>
</evidence>
<dbReference type="SUPFAM" id="SSF52540">
    <property type="entry name" value="P-loop containing nucleoside triphosphate hydrolases"/>
    <property type="match status" value="1"/>
</dbReference>
<sequence length="57" mass="6007">LHPAIEAALGRLGFEAPTHVQAECLPAAIRDRRDVIGAAQTGSGKTLAFGLPIMQRL</sequence>
<dbReference type="EC" id="3.6.4.13" evidence="1"/>
<evidence type="ECO:0000313" key="8">
    <source>
        <dbReference type="Proteomes" id="UP000008141"/>
    </source>
</evidence>
<dbReference type="InterPro" id="IPR050547">
    <property type="entry name" value="DEAD_box_RNA_helicases"/>
</dbReference>
<feature type="non-terminal residue" evidence="7">
    <location>
        <position position="1"/>
    </location>
</feature>
<gene>
    <name evidence="7" type="ORF">CHLNCDRAFT_15504</name>
</gene>
<protein>
    <recommendedName>
        <fullName evidence="1">RNA helicase</fullName>
        <ecNumber evidence="1">3.6.4.13</ecNumber>
    </recommendedName>
</protein>
<proteinExistence type="predicted"/>
<reference evidence="7 8" key="1">
    <citation type="journal article" date="2010" name="Plant Cell">
        <title>The Chlorella variabilis NC64A genome reveals adaptation to photosymbiosis, coevolution with viruses, and cryptic sex.</title>
        <authorList>
            <person name="Blanc G."/>
            <person name="Duncan G."/>
            <person name="Agarkova I."/>
            <person name="Borodovsky M."/>
            <person name="Gurnon J."/>
            <person name="Kuo A."/>
            <person name="Lindquist E."/>
            <person name="Lucas S."/>
            <person name="Pangilinan J."/>
            <person name="Polle J."/>
            <person name="Salamov A."/>
            <person name="Terry A."/>
            <person name="Yamada T."/>
            <person name="Dunigan D.D."/>
            <person name="Grigoriev I.V."/>
            <person name="Claverie J.M."/>
            <person name="Van Etten J.L."/>
        </authorList>
    </citation>
    <scope>NUCLEOTIDE SEQUENCE [LARGE SCALE GENOMIC DNA]</scope>
    <source>
        <strain evidence="7 8">NC64A</strain>
    </source>
</reference>
<dbReference type="InParanoid" id="E1ZLP9"/>
<dbReference type="KEGG" id="cvr:CHLNCDRAFT_15504"/>
<keyword evidence="5" id="KW-0067">ATP-binding</keyword>
<dbReference type="InterPro" id="IPR027417">
    <property type="entry name" value="P-loop_NTPase"/>
</dbReference>
<dbReference type="GO" id="GO:0005524">
    <property type="term" value="F:ATP binding"/>
    <property type="evidence" value="ECO:0007669"/>
    <property type="project" value="UniProtKB-KW"/>
</dbReference>
<evidence type="ECO:0000256" key="3">
    <source>
        <dbReference type="ARBA" id="ARBA00022801"/>
    </source>
</evidence>
<name>E1ZLP9_CHLVA</name>
<keyword evidence="3" id="KW-0378">Hydrolase</keyword>
<feature type="domain" description="DEAD/DEAH-box helicase" evidence="6">
    <location>
        <begin position="18"/>
        <end position="57"/>
    </location>
</feature>